<reference evidence="1" key="1">
    <citation type="submission" date="2019-08" db="EMBL/GenBank/DDBJ databases">
        <authorList>
            <person name="Kucharzyk K."/>
            <person name="Murdoch R.W."/>
            <person name="Higgins S."/>
            <person name="Loffler F."/>
        </authorList>
    </citation>
    <scope>NUCLEOTIDE SEQUENCE</scope>
</reference>
<evidence type="ECO:0000313" key="1">
    <source>
        <dbReference type="EMBL" id="MPM95437.1"/>
    </source>
</evidence>
<accession>A0A645E192</accession>
<sequence>MRAHNQISDAAFAQMRADLRENLAVTRAKRLELRFDLIAQETGSIDDELRLLDVELLGDDLHIVLVHGFALNIHQSQRLAGLDIAVVTRGAAKGDDVEHARHVRFQIRIDACFLRDGIVAEMNALGSARIHAAHEVLIDLLGHKRQERRGEQGQRIQRGIERHVRGLFVFRHFAAPIAFAAAADVPVAQLVRKRLQRAPALGDAQLVEVAVHGFDQRVEPREHPAIHLGELAVRKLILVGLNWSISA</sequence>
<protein>
    <submittedName>
        <fullName evidence="1">Uncharacterized protein</fullName>
    </submittedName>
</protein>
<dbReference type="EMBL" id="VSSQ01041932">
    <property type="protein sequence ID" value="MPM95437.1"/>
    <property type="molecule type" value="Genomic_DNA"/>
</dbReference>
<comment type="caution">
    <text evidence="1">The sequence shown here is derived from an EMBL/GenBank/DDBJ whole genome shotgun (WGS) entry which is preliminary data.</text>
</comment>
<proteinExistence type="predicted"/>
<dbReference type="AlphaFoldDB" id="A0A645E192"/>
<name>A0A645E192_9ZZZZ</name>
<gene>
    <name evidence="1" type="ORF">SDC9_142591</name>
</gene>
<organism evidence="1">
    <name type="scientific">bioreactor metagenome</name>
    <dbReference type="NCBI Taxonomy" id="1076179"/>
    <lineage>
        <taxon>unclassified sequences</taxon>
        <taxon>metagenomes</taxon>
        <taxon>ecological metagenomes</taxon>
    </lineage>
</organism>